<protein>
    <submittedName>
        <fullName evidence="1">Uncharacterized protein</fullName>
    </submittedName>
</protein>
<sequence length="480" mass="52241">MNHGQPSASDPRAFNYHAILDAANTPRKSISNSYASTNQEAGSSNRRMSMRGPDMAPPYLAETTAAYQLPEGTNPLFPGPPYPPSLSAGQTGYNPPSRAREYVDYDQPQGYGDMVNLPYQHDAADSGRRQSLSATPHARGASYASSRTASAPTASSASLDRSSTRMTTSSASPGPSKLPPAMPGTPPWTSSPTLRGQSANSASVLNRRRKLPEDADPGPSPKIPKFGSETPEDLPAHEATNASEVDLYEGVTGDANQATDANTNADINEGATGGENEAAGLSPELDQRSKNKTDAKKRRDETKVHVGELRKVLGIRSNVCERDTIALGVKYIISLQRKYAEAVSESEQTRDKLIQEDRVNVDMEDKFRLRDDTKGHLIVLRQVLRIDSRVDERDTIEQAVKSIKSFQEKYAQAVSEANEKLAWAKSAYIKMVESLRLERESHDRTKAKFAASTAHWQALWRRAGYMSQLGGGDGIGFQGT</sequence>
<name>A0ACB8RN59_9AGAM</name>
<gene>
    <name evidence="1" type="ORF">FA95DRAFT_1619220</name>
</gene>
<reference evidence="1" key="1">
    <citation type="submission" date="2021-02" db="EMBL/GenBank/DDBJ databases">
        <authorList>
            <consortium name="DOE Joint Genome Institute"/>
            <person name="Ahrendt S."/>
            <person name="Looney B.P."/>
            <person name="Miyauchi S."/>
            <person name="Morin E."/>
            <person name="Drula E."/>
            <person name="Courty P.E."/>
            <person name="Chicoki N."/>
            <person name="Fauchery L."/>
            <person name="Kohler A."/>
            <person name="Kuo A."/>
            <person name="Labutti K."/>
            <person name="Pangilinan J."/>
            <person name="Lipzen A."/>
            <person name="Riley R."/>
            <person name="Andreopoulos W."/>
            <person name="He G."/>
            <person name="Johnson J."/>
            <person name="Barry K.W."/>
            <person name="Grigoriev I.V."/>
            <person name="Nagy L."/>
            <person name="Hibbett D."/>
            <person name="Henrissat B."/>
            <person name="Matheny P.B."/>
            <person name="Labbe J."/>
            <person name="Martin F."/>
        </authorList>
    </citation>
    <scope>NUCLEOTIDE SEQUENCE</scope>
    <source>
        <strain evidence="1">FP105234-sp</strain>
    </source>
</reference>
<accession>A0ACB8RN59</accession>
<evidence type="ECO:0000313" key="2">
    <source>
        <dbReference type="Proteomes" id="UP000814033"/>
    </source>
</evidence>
<dbReference type="EMBL" id="MU275949">
    <property type="protein sequence ID" value="KAI0045543.1"/>
    <property type="molecule type" value="Genomic_DNA"/>
</dbReference>
<organism evidence="1 2">
    <name type="scientific">Auriscalpium vulgare</name>
    <dbReference type="NCBI Taxonomy" id="40419"/>
    <lineage>
        <taxon>Eukaryota</taxon>
        <taxon>Fungi</taxon>
        <taxon>Dikarya</taxon>
        <taxon>Basidiomycota</taxon>
        <taxon>Agaricomycotina</taxon>
        <taxon>Agaricomycetes</taxon>
        <taxon>Russulales</taxon>
        <taxon>Auriscalpiaceae</taxon>
        <taxon>Auriscalpium</taxon>
    </lineage>
</organism>
<evidence type="ECO:0000313" key="1">
    <source>
        <dbReference type="EMBL" id="KAI0045543.1"/>
    </source>
</evidence>
<comment type="caution">
    <text evidence="1">The sequence shown here is derived from an EMBL/GenBank/DDBJ whole genome shotgun (WGS) entry which is preliminary data.</text>
</comment>
<proteinExistence type="predicted"/>
<reference evidence="1" key="2">
    <citation type="journal article" date="2022" name="New Phytol.">
        <title>Evolutionary transition to the ectomycorrhizal habit in the genomes of a hyperdiverse lineage of mushroom-forming fungi.</title>
        <authorList>
            <person name="Looney B."/>
            <person name="Miyauchi S."/>
            <person name="Morin E."/>
            <person name="Drula E."/>
            <person name="Courty P.E."/>
            <person name="Kohler A."/>
            <person name="Kuo A."/>
            <person name="LaButti K."/>
            <person name="Pangilinan J."/>
            <person name="Lipzen A."/>
            <person name="Riley R."/>
            <person name="Andreopoulos W."/>
            <person name="He G."/>
            <person name="Johnson J."/>
            <person name="Nolan M."/>
            <person name="Tritt A."/>
            <person name="Barry K.W."/>
            <person name="Grigoriev I.V."/>
            <person name="Nagy L.G."/>
            <person name="Hibbett D."/>
            <person name="Henrissat B."/>
            <person name="Matheny P.B."/>
            <person name="Labbe J."/>
            <person name="Martin F.M."/>
        </authorList>
    </citation>
    <scope>NUCLEOTIDE SEQUENCE</scope>
    <source>
        <strain evidence="1">FP105234-sp</strain>
    </source>
</reference>
<dbReference type="Proteomes" id="UP000814033">
    <property type="component" value="Unassembled WGS sequence"/>
</dbReference>
<keyword evidence="2" id="KW-1185">Reference proteome</keyword>